<dbReference type="Gene3D" id="3.40.50.2300">
    <property type="match status" value="2"/>
</dbReference>
<dbReference type="CDD" id="cd06267">
    <property type="entry name" value="PBP1_LacI_sugar_binding-like"/>
    <property type="match status" value="1"/>
</dbReference>
<evidence type="ECO:0000256" key="1">
    <source>
        <dbReference type="ARBA" id="ARBA00022491"/>
    </source>
</evidence>
<protein>
    <submittedName>
        <fullName evidence="6">DNA-binding LacI/PurR family transcriptional regulator</fullName>
    </submittedName>
</protein>
<dbReference type="InterPro" id="IPR028082">
    <property type="entry name" value="Peripla_BP_I"/>
</dbReference>
<dbReference type="PROSITE" id="PS50932">
    <property type="entry name" value="HTH_LACI_2"/>
    <property type="match status" value="1"/>
</dbReference>
<dbReference type="Gene3D" id="1.10.260.40">
    <property type="entry name" value="lambda repressor-like DNA-binding domains"/>
    <property type="match status" value="1"/>
</dbReference>
<dbReference type="GO" id="GO:0003700">
    <property type="term" value="F:DNA-binding transcription factor activity"/>
    <property type="evidence" value="ECO:0007669"/>
    <property type="project" value="TreeGrafter"/>
</dbReference>
<dbReference type="PANTHER" id="PTHR30146">
    <property type="entry name" value="LACI-RELATED TRANSCRIPTIONAL REPRESSOR"/>
    <property type="match status" value="1"/>
</dbReference>
<feature type="domain" description="HTH lacI-type" evidence="5">
    <location>
        <begin position="12"/>
        <end position="70"/>
    </location>
</feature>
<name>A0A7Y9IDW3_9ACTN</name>
<comment type="caution">
    <text evidence="6">The sequence shown here is derived from an EMBL/GenBank/DDBJ whole genome shotgun (WGS) entry which is preliminary data.</text>
</comment>
<dbReference type="InterPro" id="IPR046335">
    <property type="entry name" value="LacI/GalR-like_sensor"/>
</dbReference>
<keyword evidence="3 6" id="KW-0238">DNA-binding</keyword>
<keyword evidence="2" id="KW-0805">Transcription regulation</keyword>
<organism evidence="6 7">
    <name type="scientific">Microlunatus parietis</name>
    <dbReference type="NCBI Taxonomy" id="682979"/>
    <lineage>
        <taxon>Bacteria</taxon>
        <taxon>Bacillati</taxon>
        <taxon>Actinomycetota</taxon>
        <taxon>Actinomycetes</taxon>
        <taxon>Propionibacteriales</taxon>
        <taxon>Propionibacteriaceae</taxon>
        <taxon>Microlunatus</taxon>
    </lineage>
</organism>
<evidence type="ECO:0000259" key="5">
    <source>
        <dbReference type="PROSITE" id="PS50932"/>
    </source>
</evidence>
<dbReference type="SUPFAM" id="SSF47413">
    <property type="entry name" value="lambda repressor-like DNA-binding domains"/>
    <property type="match status" value="1"/>
</dbReference>
<reference evidence="6 7" key="1">
    <citation type="submission" date="2020-07" db="EMBL/GenBank/DDBJ databases">
        <title>Sequencing the genomes of 1000 actinobacteria strains.</title>
        <authorList>
            <person name="Klenk H.-P."/>
        </authorList>
    </citation>
    <scope>NUCLEOTIDE SEQUENCE [LARGE SCALE GENOMIC DNA]</scope>
    <source>
        <strain evidence="6 7">DSM 22083</strain>
    </source>
</reference>
<evidence type="ECO:0000256" key="3">
    <source>
        <dbReference type="ARBA" id="ARBA00023125"/>
    </source>
</evidence>
<dbReference type="EMBL" id="JACCBU010000001">
    <property type="protein sequence ID" value="NYE74796.1"/>
    <property type="molecule type" value="Genomic_DNA"/>
</dbReference>
<dbReference type="GO" id="GO:0000976">
    <property type="term" value="F:transcription cis-regulatory region binding"/>
    <property type="evidence" value="ECO:0007669"/>
    <property type="project" value="TreeGrafter"/>
</dbReference>
<dbReference type="SMART" id="SM00354">
    <property type="entry name" value="HTH_LACI"/>
    <property type="match status" value="1"/>
</dbReference>
<dbReference type="AlphaFoldDB" id="A0A7Y9IDW3"/>
<dbReference type="Pfam" id="PF13377">
    <property type="entry name" value="Peripla_BP_3"/>
    <property type="match status" value="1"/>
</dbReference>
<evidence type="ECO:0000256" key="2">
    <source>
        <dbReference type="ARBA" id="ARBA00023015"/>
    </source>
</evidence>
<dbReference type="Proteomes" id="UP000569914">
    <property type="component" value="Unassembled WGS sequence"/>
</dbReference>
<keyword evidence="4" id="KW-0804">Transcription</keyword>
<evidence type="ECO:0000313" key="6">
    <source>
        <dbReference type="EMBL" id="NYE74796.1"/>
    </source>
</evidence>
<evidence type="ECO:0000313" key="7">
    <source>
        <dbReference type="Proteomes" id="UP000569914"/>
    </source>
</evidence>
<sequence>MARRARTGPRRVSQADVARHAGVSPGIVSSVINGRDYGSIRVSDATRARVMESVRELGYVPDIAARNLAGGSSRLIGVFTYEALFPLGSQSFYHDFLVGIEEAADEAEYHLLLVTGAKNEDRRRSIYAGGVNHLRLADGGLLLGTNEQTDEIVRLAGEGYPFVFVGERSFPGVELSYVAGDYVGGTAALVGRAVELGHRRIAMAQLQPDEPIPGRQTGFRTGREQYGLAAEDAPLLPVSLGPTPGRLSLDDFLAEIVRRDITAVILENNGFVEPFRAAARERGLDIPADLSLIALGGTQFRPENAGLTELRIPRYEMGAEAVRLLLRLMADPSGGPLRTRLSCGILEGETLAPPPVRA</sequence>
<dbReference type="PANTHER" id="PTHR30146:SF148">
    <property type="entry name" value="HTH-TYPE TRANSCRIPTIONAL REPRESSOR PURR-RELATED"/>
    <property type="match status" value="1"/>
</dbReference>
<dbReference type="InterPro" id="IPR010982">
    <property type="entry name" value="Lambda_DNA-bd_dom_sf"/>
</dbReference>
<dbReference type="Pfam" id="PF00356">
    <property type="entry name" value="LacI"/>
    <property type="match status" value="1"/>
</dbReference>
<dbReference type="InterPro" id="IPR000843">
    <property type="entry name" value="HTH_LacI"/>
</dbReference>
<proteinExistence type="predicted"/>
<keyword evidence="1" id="KW-0678">Repressor</keyword>
<gene>
    <name evidence="6" type="ORF">BKA15_006125</name>
</gene>
<keyword evidence="7" id="KW-1185">Reference proteome</keyword>
<dbReference type="CDD" id="cd01392">
    <property type="entry name" value="HTH_LacI"/>
    <property type="match status" value="1"/>
</dbReference>
<dbReference type="SUPFAM" id="SSF53822">
    <property type="entry name" value="Periplasmic binding protein-like I"/>
    <property type="match status" value="1"/>
</dbReference>
<accession>A0A7Y9IDW3</accession>
<dbReference type="RefSeq" id="WP_179757356.1">
    <property type="nucleotide sequence ID" value="NZ_JACCBU010000001.1"/>
</dbReference>
<evidence type="ECO:0000256" key="4">
    <source>
        <dbReference type="ARBA" id="ARBA00023163"/>
    </source>
</evidence>